<dbReference type="Gene3D" id="3.90.960.10">
    <property type="entry name" value="YbaK/aminoacyl-tRNA synthetase-associated domain"/>
    <property type="match status" value="1"/>
</dbReference>
<dbReference type="KEGG" id="sata:C5746_42235"/>
<dbReference type="EMBL" id="CP027306">
    <property type="protein sequence ID" value="AXE82365.1"/>
    <property type="molecule type" value="Genomic_DNA"/>
</dbReference>
<protein>
    <recommendedName>
        <fullName evidence="2">YbaK/aminoacyl-tRNA synthetase-associated domain-containing protein</fullName>
    </recommendedName>
</protein>
<sequence>MEQAAKSIVVRVATGKRSRRYVLAVVPGDRRVDLAAPAGRYGGRETPFADREVAGRPTGSVSGSITPFAFSCEPDLPADENLLVHEEICFNAGRLDLSAALSVSDGPPSPNRPRAESHVTTGETAKREMARRGRPFNHIESAVERRYHGGPLAFRGVLARVLVRVQADRY</sequence>
<feature type="region of interest" description="Disordered" evidence="1">
    <location>
        <begin position="101"/>
        <end position="129"/>
    </location>
</feature>
<name>A0A2Z5J676_STRAR</name>
<dbReference type="Proteomes" id="UP000252698">
    <property type="component" value="Chromosome"/>
</dbReference>
<dbReference type="Pfam" id="PF04073">
    <property type="entry name" value="tRNA_edit"/>
    <property type="match status" value="1"/>
</dbReference>
<feature type="domain" description="YbaK/aminoacyl-tRNA synthetase-associated" evidence="2">
    <location>
        <begin position="2"/>
        <end position="103"/>
    </location>
</feature>
<evidence type="ECO:0000313" key="3">
    <source>
        <dbReference type="EMBL" id="AXE75801.1"/>
    </source>
</evidence>
<dbReference type="KEGG" id="sata:C5746_01000"/>
<evidence type="ECO:0000313" key="5">
    <source>
        <dbReference type="Proteomes" id="UP000252698"/>
    </source>
</evidence>
<evidence type="ECO:0000259" key="2">
    <source>
        <dbReference type="Pfam" id="PF04073"/>
    </source>
</evidence>
<dbReference type="EMBL" id="CP027306">
    <property type="protein sequence ID" value="AXE75801.1"/>
    <property type="molecule type" value="Genomic_DNA"/>
</dbReference>
<reference evidence="3 5" key="1">
    <citation type="journal article" date="2018" name="Front. Microbiol.">
        <title>Genome Sequencing of Streptomyces atratus SCSIOZH16 and Activation Production of Nocardamine via Metabolic Engineering.</title>
        <authorList>
            <person name="Li Y."/>
            <person name="Zhang C."/>
            <person name="Liu C."/>
            <person name="Ju J."/>
            <person name="Ma J."/>
        </authorList>
    </citation>
    <scope>NUCLEOTIDE SEQUENCE [LARGE SCALE GENOMIC DNA]</scope>
    <source>
        <strain evidence="3 5">SCSIO_ZH16</strain>
    </source>
</reference>
<dbReference type="InterPro" id="IPR036754">
    <property type="entry name" value="YbaK/aa-tRNA-synt-asso_dom_sf"/>
</dbReference>
<dbReference type="SUPFAM" id="SSF55826">
    <property type="entry name" value="YbaK/ProRS associated domain"/>
    <property type="match status" value="1"/>
</dbReference>
<dbReference type="AlphaFoldDB" id="A0A2Z5J676"/>
<dbReference type="GO" id="GO:0002161">
    <property type="term" value="F:aminoacyl-tRNA deacylase activity"/>
    <property type="evidence" value="ECO:0007669"/>
    <property type="project" value="InterPro"/>
</dbReference>
<evidence type="ECO:0000313" key="4">
    <source>
        <dbReference type="EMBL" id="AXE82365.1"/>
    </source>
</evidence>
<dbReference type="InterPro" id="IPR007214">
    <property type="entry name" value="YbaK/aa-tRNA-synth-assoc-dom"/>
</dbReference>
<accession>A0A2Z5J676</accession>
<proteinExistence type="predicted"/>
<gene>
    <name evidence="3" type="ORF">C5746_01000</name>
    <name evidence="4" type="ORF">C5746_42235</name>
</gene>
<evidence type="ECO:0000256" key="1">
    <source>
        <dbReference type="SAM" id="MobiDB-lite"/>
    </source>
</evidence>
<organism evidence="3 5">
    <name type="scientific">Streptomyces atratus</name>
    <dbReference type="NCBI Taxonomy" id="1893"/>
    <lineage>
        <taxon>Bacteria</taxon>
        <taxon>Bacillati</taxon>
        <taxon>Actinomycetota</taxon>
        <taxon>Actinomycetes</taxon>
        <taxon>Kitasatosporales</taxon>
        <taxon>Streptomycetaceae</taxon>
        <taxon>Streptomyces</taxon>
    </lineage>
</organism>